<gene>
    <name evidence="2" type="ORF">HRI_000902500</name>
</gene>
<dbReference type="CDD" id="cd06222">
    <property type="entry name" value="RNase_H_like"/>
    <property type="match status" value="1"/>
</dbReference>
<dbReference type="InterPro" id="IPR044730">
    <property type="entry name" value="RNase_H-like_dom_plant"/>
</dbReference>
<dbReference type="Proteomes" id="UP001165190">
    <property type="component" value="Unassembled WGS sequence"/>
</dbReference>
<dbReference type="EMBL" id="BSYR01000010">
    <property type="protein sequence ID" value="GMI72332.1"/>
    <property type="molecule type" value="Genomic_DNA"/>
</dbReference>
<name>A0A9W7LPG7_HIBTR</name>
<dbReference type="SUPFAM" id="SSF53098">
    <property type="entry name" value="Ribonuclease H-like"/>
    <property type="match status" value="1"/>
</dbReference>
<evidence type="ECO:0000313" key="3">
    <source>
        <dbReference type="Proteomes" id="UP001165190"/>
    </source>
</evidence>
<protein>
    <recommendedName>
        <fullName evidence="1">RNase H type-1 domain-containing protein</fullName>
    </recommendedName>
</protein>
<evidence type="ECO:0000313" key="2">
    <source>
        <dbReference type="EMBL" id="GMI72332.1"/>
    </source>
</evidence>
<dbReference type="Gene3D" id="3.30.420.10">
    <property type="entry name" value="Ribonuclease H-like superfamily/Ribonuclease H"/>
    <property type="match status" value="1"/>
</dbReference>
<feature type="domain" description="RNase H type-1" evidence="1">
    <location>
        <begin position="12"/>
        <end position="96"/>
    </location>
</feature>
<accession>A0A9W7LPG7</accession>
<sequence>MFQFSEKCGSGPPILAELLAIKRGLQLFNARRDCEGCRPILEGDSTVALTWIKNPTSCLELFKRLVEDIVTLGNLRECLFRSIGRALNLDADALAKARIG</sequence>
<reference evidence="2" key="1">
    <citation type="submission" date="2023-05" db="EMBL/GenBank/DDBJ databases">
        <title>Genome and transcriptome analyses reveal genes involved in the formation of fine ridges on petal epidermal cells in Hibiscus trionum.</title>
        <authorList>
            <person name="Koshimizu S."/>
            <person name="Masuda S."/>
            <person name="Ishii T."/>
            <person name="Shirasu K."/>
            <person name="Hoshino A."/>
            <person name="Arita M."/>
        </authorList>
    </citation>
    <scope>NUCLEOTIDE SEQUENCE</scope>
    <source>
        <strain evidence="2">Hamamatsu line</strain>
    </source>
</reference>
<dbReference type="InterPro" id="IPR012337">
    <property type="entry name" value="RNaseH-like_sf"/>
</dbReference>
<proteinExistence type="predicted"/>
<evidence type="ECO:0000259" key="1">
    <source>
        <dbReference type="Pfam" id="PF13456"/>
    </source>
</evidence>
<dbReference type="Pfam" id="PF13456">
    <property type="entry name" value="RVT_3"/>
    <property type="match status" value="1"/>
</dbReference>
<keyword evidence="3" id="KW-1185">Reference proteome</keyword>
<dbReference type="GO" id="GO:0003676">
    <property type="term" value="F:nucleic acid binding"/>
    <property type="evidence" value="ECO:0007669"/>
    <property type="project" value="InterPro"/>
</dbReference>
<dbReference type="OrthoDB" id="1000885at2759"/>
<dbReference type="InterPro" id="IPR002156">
    <property type="entry name" value="RNaseH_domain"/>
</dbReference>
<dbReference type="GO" id="GO:0004523">
    <property type="term" value="F:RNA-DNA hybrid ribonuclease activity"/>
    <property type="evidence" value="ECO:0007669"/>
    <property type="project" value="InterPro"/>
</dbReference>
<dbReference type="InterPro" id="IPR036397">
    <property type="entry name" value="RNaseH_sf"/>
</dbReference>
<dbReference type="AlphaFoldDB" id="A0A9W7LPG7"/>
<comment type="caution">
    <text evidence="2">The sequence shown here is derived from an EMBL/GenBank/DDBJ whole genome shotgun (WGS) entry which is preliminary data.</text>
</comment>
<organism evidence="2 3">
    <name type="scientific">Hibiscus trionum</name>
    <name type="common">Flower of an hour</name>
    <dbReference type="NCBI Taxonomy" id="183268"/>
    <lineage>
        <taxon>Eukaryota</taxon>
        <taxon>Viridiplantae</taxon>
        <taxon>Streptophyta</taxon>
        <taxon>Embryophyta</taxon>
        <taxon>Tracheophyta</taxon>
        <taxon>Spermatophyta</taxon>
        <taxon>Magnoliopsida</taxon>
        <taxon>eudicotyledons</taxon>
        <taxon>Gunneridae</taxon>
        <taxon>Pentapetalae</taxon>
        <taxon>rosids</taxon>
        <taxon>malvids</taxon>
        <taxon>Malvales</taxon>
        <taxon>Malvaceae</taxon>
        <taxon>Malvoideae</taxon>
        <taxon>Hibiscus</taxon>
    </lineage>
</organism>